<feature type="region of interest" description="Disordered" evidence="7">
    <location>
        <begin position="1"/>
        <end position="45"/>
    </location>
</feature>
<comment type="caution">
    <text evidence="9">The sequence shown here is derived from an EMBL/GenBank/DDBJ whole genome shotgun (WGS) entry which is preliminary data.</text>
</comment>
<evidence type="ECO:0000256" key="5">
    <source>
        <dbReference type="ARBA" id="ARBA00037982"/>
    </source>
</evidence>
<dbReference type="InterPro" id="IPR008271">
    <property type="entry name" value="Ser/Thr_kinase_AS"/>
</dbReference>
<keyword evidence="4 6" id="KW-0067">ATP-binding</keyword>
<evidence type="ECO:0000256" key="4">
    <source>
        <dbReference type="ARBA" id="ARBA00022840"/>
    </source>
</evidence>
<dbReference type="SUPFAM" id="SSF52540">
    <property type="entry name" value="P-loop containing nucleoside triphosphate hydrolases"/>
    <property type="match status" value="1"/>
</dbReference>
<dbReference type="GO" id="GO:0005524">
    <property type="term" value="F:ATP binding"/>
    <property type="evidence" value="ECO:0007669"/>
    <property type="project" value="UniProtKB-UniRule"/>
</dbReference>
<evidence type="ECO:0000256" key="6">
    <source>
        <dbReference type="PROSITE-ProRule" id="PRU10141"/>
    </source>
</evidence>
<dbReference type="CDD" id="cd14014">
    <property type="entry name" value="STKc_PknB_like"/>
    <property type="match status" value="1"/>
</dbReference>
<dbReference type="EC" id="2.7.11.1" evidence="9"/>
<feature type="compositionally biased region" description="Basic and acidic residues" evidence="7">
    <location>
        <begin position="253"/>
        <end position="271"/>
    </location>
</feature>
<dbReference type="PROSITE" id="PS00108">
    <property type="entry name" value="PROTEIN_KINASE_ST"/>
    <property type="match status" value="1"/>
</dbReference>
<dbReference type="Pfam" id="PF00069">
    <property type="entry name" value="Pkinase"/>
    <property type="match status" value="1"/>
</dbReference>
<evidence type="ECO:0000256" key="3">
    <source>
        <dbReference type="ARBA" id="ARBA00022777"/>
    </source>
</evidence>
<dbReference type="Gene3D" id="3.40.50.300">
    <property type="entry name" value="P-loop containing nucleotide triphosphate hydrolases"/>
    <property type="match status" value="1"/>
</dbReference>
<protein>
    <submittedName>
        <fullName evidence="9">Serine/threonine-protein kinase PrkC</fullName>
        <ecNumber evidence="9">2.7.11.1</ecNumber>
    </submittedName>
</protein>
<dbReference type="GO" id="GO:0005737">
    <property type="term" value="C:cytoplasm"/>
    <property type="evidence" value="ECO:0007669"/>
    <property type="project" value="TreeGrafter"/>
</dbReference>
<dbReference type="EMBL" id="SJPL01000001">
    <property type="protein sequence ID" value="TWT71695.1"/>
    <property type="molecule type" value="Genomic_DNA"/>
</dbReference>
<evidence type="ECO:0000256" key="7">
    <source>
        <dbReference type="SAM" id="MobiDB-lite"/>
    </source>
</evidence>
<comment type="similarity">
    <text evidence="5">Belongs to the protein kinase superfamily. Ser/Thr protein kinase family. GCN2 subfamily.</text>
</comment>
<dbReference type="RefSeq" id="WP_146439958.1">
    <property type="nucleotide sequence ID" value="NZ_SJPL01000001.1"/>
</dbReference>
<dbReference type="InterPro" id="IPR050339">
    <property type="entry name" value="CC_SR_Kinase"/>
</dbReference>
<keyword evidence="2 6" id="KW-0547">Nucleotide-binding</keyword>
<proteinExistence type="inferred from homology"/>
<dbReference type="OrthoDB" id="5476445at2"/>
<organism evidence="9 10">
    <name type="scientific">Crateriforma conspicua</name>
    <dbReference type="NCBI Taxonomy" id="2527996"/>
    <lineage>
        <taxon>Bacteria</taxon>
        <taxon>Pseudomonadati</taxon>
        <taxon>Planctomycetota</taxon>
        <taxon>Planctomycetia</taxon>
        <taxon>Planctomycetales</taxon>
        <taxon>Planctomycetaceae</taxon>
        <taxon>Crateriforma</taxon>
    </lineage>
</organism>
<evidence type="ECO:0000313" key="9">
    <source>
        <dbReference type="EMBL" id="TWT71695.1"/>
    </source>
</evidence>
<dbReference type="PROSITE" id="PS00107">
    <property type="entry name" value="PROTEIN_KINASE_ATP"/>
    <property type="match status" value="1"/>
</dbReference>
<feature type="binding site" evidence="6">
    <location>
        <position position="80"/>
    </location>
    <ligand>
        <name>ATP</name>
        <dbReference type="ChEBI" id="CHEBI:30616"/>
    </ligand>
</feature>
<evidence type="ECO:0000256" key="1">
    <source>
        <dbReference type="ARBA" id="ARBA00022679"/>
    </source>
</evidence>
<dbReference type="Pfam" id="PF13191">
    <property type="entry name" value="AAA_16"/>
    <property type="match status" value="1"/>
</dbReference>
<accession>A0A5C5YBJ4</accession>
<feature type="region of interest" description="Disordered" evidence="7">
    <location>
        <begin position="253"/>
        <end position="272"/>
    </location>
</feature>
<feature type="region of interest" description="Disordered" evidence="7">
    <location>
        <begin position="654"/>
        <end position="675"/>
    </location>
</feature>
<feature type="compositionally biased region" description="Basic and acidic residues" evidence="7">
    <location>
        <begin position="880"/>
        <end position="891"/>
    </location>
</feature>
<dbReference type="InterPro" id="IPR011009">
    <property type="entry name" value="Kinase-like_dom_sf"/>
</dbReference>
<feature type="compositionally biased region" description="Basic and acidic residues" evidence="7">
    <location>
        <begin position="23"/>
        <end position="45"/>
    </location>
</feature>
<feature type="compositionally biased region" description="Polar residues" evidence="7">
    <location>
        <begin position="1"/>
        <end position="20"/>
    </location>
</feature>
<feature type="region of interest" description="Disordered" evidence="7">
    <location>
        <begin position="865"/>
        <end position="904"/>
    </location>
</feature>
<keyword evidence="1 9" id="KW-0808">Transferase</keyword>
<dbReference type="InterPro" id="IPR027417">
    <property type="entry name" value="P-loop_NTPase"/>
</dbReference>
<dbReference type="SUPFAM" id="SSF56112">
    <property type="entry name" value="Protein kinase-like (PK-like)"/>
    <property type="match status" value="1"/>
</dbReference>
<dbReference type="PROSITE" id="PS50011">
    <property type="entry name" value="PROTEIN_KINASE_DOM"/>
    <property type="match status" value="1"/>
</dbReference>
<keyword evidence="10" id="KW-1185">Reference proteome</keyword>
<evidence type="ECO:0000259" key="8">
    <source>
        <dbReference type="PROSITE" id="PS50011"/>
    </source>
</evidence>
<reference evidence="9 10" key="1">
    <citation type="submission" date="2019-02" db="EMBL/GenBank/DDBJ databases">
        <title>Deep-cultivation of Planctomycetes and their phenomic and genomic characterization uncovers novel biology.</title>
        <authorList>
            <person name="Wiegand S."/>
            <person name="Jogler M."/>
            <person name="Boedeker C."/>
            <person name="Pinto D."/>
            <person name="Vollmers J."/>
            <person name="Rivas-Marin E."/>
            <person name="Kohn T."/>
            <person name="Peeters S.H."/>
            <person name="Heuer A."/>
            <person name="Rast P."/>
            <person name="Oberbeckmann S."/>
            <person name="Bunk B."/>
            <person name="Jeske O."/>
            <person name="Meyerdierks A."/>
            <person name="Storesund J.E."/>
            <person name="Kallscheuer N."/>
            <person name="Luecker S."/>
            <person name="Lage O.M."/>
            <person name="Pohl T."/>
            <person name="Merkel B.J."/>
            <person name="Hornburger P."/>
            <person name="Mueller R.-W."/>
            <person name="Bruemmer F."/>
            <person name="Labrenz M."/>
            <person name="Spormann A.M."/>
            <person name="Op Den Camp H."/>
            <person name="Overmann J."/>
            <person name="Amann R."/>
            <person name="Jetten M.S.M."/>
            <person name="Mascher T."/>
            <person name="Medema M.H."/>
            <person name="Devos D.P."/>
            <person name="Kaster A.-K."/>
            <person name="Ovreas L."/>
            <person name="Rohde M."/>
            <person name="Galperin M.Y."/>
            <person name="Jogler C."/>
        </authorList>
    </citation>
    <scope>NUCLEOTIDE SEQUENCE [LARGE SCALE GENOMIC DNA]</scope>
    <source>
        <strain evidence="9 10">Pan14r</strain>
    </source>
</reference>
<dbReference type="PANTHER" id="PTHR11042">
    <property type="entry name" value="EUKARYOTIC TRANSLATION INITIATION FACTOR 2-ALPHA KINASE EIF2-ALPHA KINASE -RELATED"/>
    <property type="match status" value="1"/>
</dbReference>
<evidence type="ECO:0000256" key="2">
    <source>
        <dbReference type="ARBA" id="ARBA00022741"/>
    </source>
</evidence>
<sequence length="1282" mass="143147">MAGPSQSDFLPPQSSETVTRGQLRKDTRRSSPLDRHQPPPWKEGDRLGSFILRECLGRGSSGCVYRVSEIGGGERTLALKLLLPGSPEDLVRNKCGFRRMQNIQHPGLVRVHRMHRLDDFIGLSMQEVDGVTLYHYVDELLNLPVEQRWQRLLELTRDYASALAAMHHVGLVHRDIKPRNLMVDNQGRGRIVDYGLVGTFDPQEDPNGFRHYYVGSPNYMAPETCWDRYYMPAGDVFSLGLSIVQVARSIESAGRDDENDLPRSDSSRDQDGQLIRGAIQSMGTSIPQLLRNACAEMLELDPAERPSALMISRLGQPPKVNLLALGHEEFSSRPLECDQIRAWIRCIASGGSGRLHICGDSGMGKSALLDRVLEAFPKYGWIQIFRAKCLPREGQPLQAFDTIVDEIVGRFMKSDREPIRMDLASTSVLHEAFPVLASMIKPDDTLAPPPHDSQRLNAIQAGVRLTRELSSLGPLILIIDDVHRADRDSLNLLDDLQASGLDSFGIITVSRTPDRLQHRAADATIQLEPLNDRTAHQWLCEVNDRWALGLPDDVIRHWVSVCGGCPLDLQMVADELKPGGVLSPPGNLSSDLGIGRMRLWRRRIDQLSTEAQQVLEWICVAGQGVTYRELGQLSGLGEAVDVVISELSHQRLVLDDTQPTAGSDDDDEQGSGGGSVRAIHCSVAEGVMATMSGKRKLAVHRQWAELLIARRDADSLAGRIAGHLLDAELPGEAVPYALKAAEDAERRVAMTEAARWRERVLPELSGPELQQQLREVARCFDAADRPADSGRYFQQLADLEDDSPEKTDLEMIALVQFVRSGQLGRFRQRLADLSRCTGLPAPKSPWKSKLAALYRAARLSLSGFQFGDLPPQDAAAPSTDRPDERSPDQRPQDATGNKPDTEDLRLRCSVELTRPLSMLDNGLATELGLAATEVAYRSGSEAQRLHMAVGSAVFGSYQPGRMRTRSRRLLEVIRPRFEACNDEKLWGDFHGAWGYHHLLQCDWASAIGPMQQSAIHYERSGQRCGFELFHTKWGIIWSLLKTGDVEAMRALAYQMRDDANRRNDRFGWLVSTGGLSLAAWLADDDMNGVSEIQKLTRRSIHELGPQWIDAFDRISAIARDSYLGLWDRVAQCDSGPQNRWIRRLAKRFELLSVLQDEFVLRGLFESWQDRRDDDGAAAGQTKLVERKLSRRLAKMGRQPSGYAGMVSDLFRGKLAACSQQPNAIDILSTAADHADQLNLLPYRLVAEDWIRFCHHDQKGTALVKHLRDQGVVRPENFSRLFD</sequence>
<dbReference type="InterPro" id="IPR017441">
    <property type="entry name" value="Protein_kinase_ATP_BS"/>
</dbReference>
<dbReference type="InterPro" id="IPR041664">
    <property type="entry name" value="AAA_16"/>
</dbReference>
<evidence type="ECO:0000313" key="10">
    <source>
        <dbReference type="Proteomes" id="UP000317238"/>
    </source>
</evidence>
<keyword evidence="3 9" id="KW-0418">Kinase</keyword>
<feature type="domain" description="Protein kinase" evidence="8">
    <location>
        <begin position="50"/>
        <end position="330"/>
    </location>
</feature>
<dbReference type="PANTHER" id="PTHR11042:SF190">
    <property type="entry name" value="MITOSIS INHIBITOR PROTEIN KINASE MIK1"/>
    <property type="match status" value="1"/>
</dbReference>
<dbReference type="SMART" id="SM00220">
    <property type="entry name" value="S_TKc"/>
    <property type="match status" value="1"/>
</dbReference>
<dbReference type="Proteomes" id="UP000317238">
    <property type="component" value="Unassembled WGS sequence"/>
</dbReference>
<name>A0A5C5YBJ4_9PLAN</name>
<gene>
    <name evidence="9" type="primary">prkC_12</name>
    <name evidence="9" type="ORF">Pan14r_40060</name>
</gene>
<dbReference type="GO" id="GO:0004674">
    <property type="term" value="F:protein serine/threonine kinase activity"/>
    <property type="evidence" value="ECO:0007669"/>
    <property type="project" value="UniProtKB-EC"/>
</dbReference>
<dbReference type="Gene3D" id="1.10.510.10">
    <property type="entry name" value="Transferase(Phosphotransferase) domain 1"/>
    <property type="match status" value="1"/>
</dbReference>
<dbReference type="InterPro" id="IPR000719">
    <property type="entry name" value="Prot_kinase_dom"/>
</dbReference>